<dbReference type="InterPro" id="IPR012337">
    <property type="entry name" value="RNaseH-like_sf"/>
</dbReference>
<comment type="caution">
    <text evidence="2">The sequence shown here is derived from an EMBL/GenBank/DDBJ whole genome shotgun (WGS) entry which is preliminary data.</text>
</comment>
<sequence length="154" mass="16831">MLKINIDGAWNERSKRGGIGVVIRNDQGVFVAGLTKTFDHIGSPLVSEALAAREGALLATQRGFQNFMLQSDSLQIVTTLNDPSINLSIIGHINEDSKALIASITRAISTYIRRQANGCAHWLARYALLSNFNCTWNGIPSDLILDPILKDVLL</sequence>
<evidence type="ECO:0000313" key="3">
    <source>
        <dbReference type="Proteomes" id="UP000327157"/>
    </source>
</evidence>
<dbReference type="CDD" id="cd06222">
    <property type="entry name" value="RNase_H_like"/>
    <property type="match status" value="1"/>
</dbReference>
<gene>
    <name evidence="2" type="ORF">D8674_040749</name>
</gene>
<name>A0A5N5GXC2_9ROSA</name>
<evidence type="ECO:0000313" key="2">
    <source>
        <dbReference type="EMBL" id="KAB2619807.1"/>
    </source>
</evidence>
<dbReference type="Pfam" id="PF13456">
    <property type="entry name" value="RVT_3"/>
    <property type="match status" value="1"/>
</dbReference>
<dbReference type="Proteomes" id="UP000327157">
    <property type="component" value="Unassembled WGS sequence"/>
</dbReference>
<dbReference type="OrthoDB" id="1747175at2759"/>
<reference evidence="2 3" key="2">
    <citation type="submission" date="2019-11" db="EMBL/GenBank/DDBJ databases">
        <title>A de novo genome assembly of a pear dwarfing rootstock.</title>
        <authorList>
            <person name="Wang F."/>
            <person name="Wang J."/>
            <person name="Li S."/>
            <person name="Zhang Y."/>
            <person name="Fang M."/>
            <person name="Ma L."/>
            <person name="Zhao Y."/>
            <person name="Jiang S."/>
        </authorList>
    </citation>
    <scope>NUCLEOTIDE SEQUENCE [LARGE SCALE GENOMIC DNA]</scope>
    <source>
        <strain evidence="2">S2</strain>
        <tissue evidence="2">Leaf</tissue>
    </source>
</reference>
<feature type="domain" description="RNase H type-1" evidence="1">
    <location>
        <begin position="5"/>
        <end position="127"/>
    </location>
</feature>
<dbReference type="Gene3D" id="3.30.420.10">
    <property type="entry name" value="Ribonuclease H-like superfamily/Ribonuclease H"/>
    <property type="match status" value="1"/>
</dbReference>
<dbReference type="InterPro" id="IPR044730">
    <property type="entry name" value="RNase_H-like_dom_plant"/>
</dbReference>
<dbReference type="GO" id="GO:0003676">
    <property type="term" value="F:nucleic acid binding"/>
    <property type="evidence" value="ECO:0007669"/>
    <property type="project" value="InterPro"/>
</dbReference>
<reference evidence="2 3" key="1">
    <citation type="submission" date="2019-09" db="EMBL/GenBank/DDBJ databases">
        <authorList>
            <person name="Ou C."/>
        </authorList>
    </citation>
    <scope>NUCLEOTIDE SEQUENCE [LARGE SCALE GENOMIC DNA]</scope>
    <source>
        <strain evidence="2">S2</strain>
        <tissue evidence="2">Leaf</tissue>
    </source>
</reference>
<evidence type="ECO:0000259" key="1">
    <source>
        <dbReference type="Pfam" id="PF13456"/>
    </source>
</evidence>
<protein>
    <submittedName>
        <fullName evidence="2">Ribonuclease H protein</fullName>
    </submittedName>
</protein>
<organism evidence="2 3">
    <name type="scientific">Pyrus ussuriensis x Pyrus communis</name>
    <dbReference type="NCBI Taxonomy" id="2448454"/>
    <lineage>
        <taxon>Eukaryota</taxon>
        <taxon>Viridiplantae</taxon>
        <taxon>Streptophyta</taxon>
        <taxon>Embryophyta</taxon>
        <taxon>Tracheophyta</taxon>
        <taxon>Spermatophyta</taxon>
        <taxon>Magnoliopsida</taxon>
        <taxon>eudicotyledons</taxon>
        <taxon>Gunneridae</taxon>
        <taxon>Pentapetalae</taxon>
        <taxon>rosids</taxon>
        <taxon>fabids</taxon>
        <taxon>Rosales</taxon>
        <taxon>Rosaceae</taxon>
        <taxon>Amygdaloideae</taxon>
        <taxon>Maleae</taxon>
        <taxon>Pyrus</taxon>
    </lineage>
</organism>
<keyword evidence="3" id="KW-1185">Reference proteome</keyword>
<dbReference type="InterPro" id="IPR052929">
    <property type="entry name" value="RNase_H-like_EbsB-rel"/>
</dbReference>
<proteinExistence type="predicted"/>
<dbReference type="AlphaFoldDB" id="A0A5N5GXC2"/>
<dbReference type="InterPro" id="IPR036397">
    <property type="entry name" value="RNaseH_sf"/>
</dbReference>
<dbReference type="InterPro" id="IPR002156">
    <property type="entry name" value="RNaseH_domain"/>
</dbReference>
<accession>A0A5N5GXC2</accession>
<dbReference type="GO" id="GO:0004523">
    <property type="term" value="F:RNA-DNA hybrid ribonuclease activity"/>
    <property type="evidence" value="ECO:0007669"/>
    <property type="project" value="InterPro"/>
</dbReference>
<dbReference type="SUPFAM" id="SSF53098">
    <property type="entry name" value="Ribonuclease H-like"/>
    <property type="match status" value="1"/>
</dbReference>
<dbReference type="EMBL" id="SMOL01000381">
    <property type="protein sequence ID" value="KAB2619807.1"/>
    <property type="molecule type" value="Genomic_DNA"/>
</dbReference>
<dbReference type="PANTHER" id="PTHR47074">
    <property type="entry name" value="BNAC02G40300D PROTEIN"/>
    <property type="match status" value="1"/>
</dbReference>
<dbReference type="PANTHER" id="PTHR47074:SF79">
    <property type="entry name" value="PUTATIVE-RELATED"/>
    <property type="match status" value="1"/>
</dbReference>